<dbReference type="RefSeq" id="WP_135462342.1">
    <property type="nucleotide sequence ID" value="NZ_SRLC01000001.1"/>
</dbReference>
<reference evidence="1 2" key="1">
    <citation type="submission" date="2019-04" db="EMBL/GenBank/DDBJ databases">
        <authorList>
            <person name="Feng G."/>
            <person name="Zhang J."/>
            <person name="Zhu H."/>
        </authorList>
    </citation>
    <scope>NUCLEOTIDE SEQUENCE [LARGE SCALE GENOMIC DNA]</scope>
    <source>
        <strain evidence="1 2">JCM 31653</strain>
    </source>
</reference>
<gene>
    <name evidence="1" type="ORF">E5K00_06020</name>
</gene>
<dbReference type="OrthoDB" id="889740at2"/>
<protein>
    <submittedName>
        <fullName evidence="1">Uncharacterized protein</fullName>
    </submittedName>
</protein>
<accession>A0A4Z0Q6U0</accession>
<sequence length="112" mass="12655">MKNQPLLSGGQAMMLSTMRRNILGMLEDTAVFDRAECLRCAENVQKCDCVARLQRWFRNVYRVRTERELAQAVALRASRGRTADHAAELAHEARHADFTAETGLTYSDLLAL</sequence>
<comment type="caution">
    <text evidence="1">The sequence shown here is derived from an EMBL/GenBank/DDBJ whole genome shotgun (WGS) entry which is preliminary data.</text>
</comment>
<name>A0A4Z0Q6U0_9BACT</name>
<organism evidence="1 2">
    <name type="scientific">Hymenobacter aquaticus</name>
    <dbReference type="NCBI Taxonomy" id="1867101"/>
    <lineage>
        <taxon>Bacteria</taxon>
        <taxon>Pseudomonadati</taxon>
        <taxon>Bacteroidota</taxon>
        <taxon>Cytophagia</taxon>
        <taxon>Cytophagales</taxon>
        <taxon>Hymenobacteraceae</taxon>
        <taxon>Hymenobacter</taxon>
    </lineage>
</organism>
<dbReference type="AlphaFoldDB" id="A0A4Z0Q6U0"/>
<evidence type="ECO:0000313" key="1">
    <source>
        <dbReference type="EMBL" id="TGE24761.1"/>
    </source>
</evidence>
<evidence type="ECO:0000313" key="2">
    <source>
        <dbReference type="Proteomes" id="UP000297549"/>
    </source>
</evidence>
<dbReference type="EMBL" id="SRLC01000001">
    <property type="protein sequence ID" value="TGE24761.1"/>
    <property type="molecule type" value="Genomic_DNA"/>
</dbReference>
<keyword evidence="2" id="KW-1185">Reference proteome</keyword>
<proteinExistence type="predicted"/>
<dbReference type="Proteomes" id="UP000297549">
    <property type="component" value="Unassembled WGS sequence"/>
</dbReference>